<evidence type="ECO:0000256" key="1">
    <source>
        <dbReference type="SAM" id="MobiDB-lite"/>
    </source>
</evidence>
<dbReference type="EMBL" id="JAUSRA010000001">
    <property type="protein sequence ID" value="MDP9792964.1"/>
    <property type="molecule type" value="Genomic_DNA"/>
</dbReference>
<protein>
    <submittedName>
        <fullName evidence="2">Uncharacterized protein</fullName>
    </submittedName>
</protein>
<evidence type="ECO:0000313" key="3">
    <source>
        <dbReference type="Proteomes" id="UP001240984"/>
    </source>
</evidence>
<proteinExistence type="predicted"/>
<dbReference type="Proteomes" id="UP001240984">
    <property type="component" value="Unassembled WGS sequence"/>
</dbReference>
<name>A0ABT9MNJ7_9ACTN</name>
<feature type="region of interest" description="Disordered" evidence="1">
    <location>
        <begin position="1"/>
        <end position="72"/>
    </location>
</feature>
<gene>
    <name evidence="2" type="ORF">J2S43_001476</name>
</gene>
<organism evidence="2 3">
    <name type="scientific">Catenuloplanes nepalensis</name>
    <dbReference type="NCBI Taxonomy" id="587533"/>
    <lineage>
        <taxon>Bacteria</taxon>
        <taxon>Bacillati</taxon>
        <taxon>Actinomycetota</taxon>
        <taxon>Actinomycetes</taxon>
        <taxon>Micromonosporales</taxon>
        <taxon>Micromonosporaceae</taxon>
        <taxon>Catenuloplanes</taxon>
    </lineage>
</organism>
<accession>A0ABT9MNJ7</accession>
<reference evidence="2 3" key="1">
    <citation type="submission" date="2023-07" db="EMBL/GenBank/DDBJ databases">
        <title>Sequencing the genomes of 1000 actinobacteria strains.</title>
        <authorList>
            <person name="Klenk H.-P."/>
        </authorList>
    </citation>
    <scope>NUCLEOTIDE SEQUENCE [LARGE SCALE GENOMIC DNA]</scope>
    <source>
        <strain evidence="2 3">DSM 44710</strain>
    </source>
</reference>
<keyword evidence="3" id="KW-1185">Reference proteome</keyword>
<evidence type="ECO:0000313" key="2">
    <source>
        <dbReference type="EMBL" id="MDP9792964.1"/>
    </source>
</evidence>
<comment type="caution">
    <text evidence="2">The sequence shown here is derived from an EMBL/GenBank/DDBJ whole genome shotgun (WGS) entry which is preliminary data.</text>
</comment>
<sequence>MSWETTEIGPRSDGSGSWRRSCPLTLTTPPPGSKNRSSSATTVLLPAPDRPTSAVVPPGAPVKVTSSSASAR</sequence>